<sequence length="147" mass="15195">MVPGQQRGGGPSTRSSRWGLRCPRPGLGGGRCSCILPGRAMPRSEPFMPPLGLSIALSSPLPAPSWSRVVASAFSSSPRAHLSTAQFGWFGAQLQSTSPPLTWDPTFSLVAASPWNGVPGVQGPCPGSLAPGKGIIPLPFWAATPPL</sequence>
<proteinExistence type="predicted"/>
<keyword evidence="3" id="KW-1185">Reference proteome</keyword>
<protein>
    <submittedName>
        <fullName evidence="2">Uncharacterized protein</fullName>
    </submittedName>
</protein>
<feature type="compositionally biased region" description="Gly residues" evidence="1">
    <location>
        <begin position="1"/>
        <end position="11"/>
    </location>
</feature>
<dbReference type="Proteomes" id="UP000527355">
    <property type="component" value="Unassembled WGS sequence"/>
</dbReference>
<evidence type="ECO:0000313" key="2">
    <source>
        <dbReference type="EMBL" id="KAF6291045.1"/>
    </source>
</evidence>
<accession>A0A7J7SS30</accession>
<dbReference type="AlphaFoldDB" id="A0A7J7SS30"/>
<comment type="caution">
    <text evidence="2">The sequence shown here is derived from an EMBL/GenBank/DDBJ whole genome shotgun (WGS) entry which is preliminary data.</text>
</comment>
<reference evidence="2 3" key="1">
    <citation type="journal article" date="2020" name="Nature">
        <title>Six reference-quality genomes reveal evolution of bat adaptations.</title>
        <authorList>
            <person name="Jebb D."/>
            <person name="Huang Z."/>
            <person name="Pippel M."/>
            <person name="Hughes G.M."/>
            <person name="Lavrichenko K."/>
            <person name="Devanna P."/>
            <person name="Winkler S."/>
            <person name="Jermiin L.S."/>
            <person name="Skirmuntt E.C."/>
            <person name="Katzourakis A."/>
            <person name="Burkitt-Gray L."/>
            <person name="Ray D.A."/>
            <person name="Sullivan K.A.M."/>
            <person name="Roscito J.G."/>
            <person name="Kirilenko B.M."/>
            <person name="Davalos L.M."/>
            <person name="Corthals A.P."/>
            <person name="Power M.L."/>
            <person name="Jones G."/>
            <person name="Ransome R.D."/>
            <person name="Dechmann D.K.N."/>
            <person name="Locatelli A.G."/>
            <person name="Puechmaille S.J."/>
            <person name="Fedrigo O."/>
            <person name="Jarvis E.D."/>
            <person name="Hiller M."/>
            <person name="Vernes S.C."/>
            <person name="Myers E.W."/>
            <person name="Teeling E.C."/>
        </authorList>
    </citation>
    <scope>NUCLEOTIDE SEQUENCE [LARGE SCALE GENOMIC DNA]</scope>
    <source>
        <strain evidence="2">MMyoMyo1</strain>
        <tissue evidence="2">Flight muscle</tissue>
    </source>
</reference>
<gene>
    <name evidence="2" type="ORF">mMyoMyo1_009415</name>
</gene>
<evidence type="ECO:0000313" key="3">
    <source>
        <dbReference type="Proteomes" id="UP000527355"/>
    </source>
</evidence>
<evidence type="ECO:0000256" key="1">
    <source>
        <dbReference type="SAM" id="MobiDB-lite"/>
    </source>
</evidence>
<feature type="region of interest" description="Disordered" evidence="1">
    <location>
        <begin position="1"/>
        <end position="22"/>
    </location>
</feature>
<organism evidence="2 3">
    <name type="scientific">Myotis myotis</name>
    <name type="common">Greater mouse-eared bat</name>
    <name type="synonym">Vespertilio myotis</name>
    <dbReference type="NCBI Taxonomy" id="51298"/>
    <lineage>
        <taxon>Eukaryota</taxon>
        <taxon>Metazoa</taxon>
        <taxon>Chordata</taxon>
        <taxon>Craniata</taxon>
        <taxon>Vertebrata</taxon>
        <taxon>Euteleostomi</taxon>
        <taxon>Mammalia</taxon>
        <taxon>Eutheria</taxon>
        <taxon>Laurasiatheria</taxon>
        <taxon>Chiroptera</taxon>
        <taxon>Yangochiroptera</taxon>
        <taxon>Vespertilionidae</taxon>
        <taxon>Myotis</taxon>
    </lineage>
</organism>
<dbReference type="EMBL" id="JABWUV010000018">
    <property type="protein sequence ID" value="KAF6291045.1"/>
    <property type="molecule type" value="Genomic_DNA"/>
</dbReference>
<name>A0A7J7SS30_MYOMY</name>